<sequence length="135" mass="14928">MSINFGRALGIHEQALGFRAQRAEVLANNIANADTPHYKARDLDFASVLAAEHSRQQRGNISLKRTDGRHIAAEGVSSGEAELPYRTPHHPSLDQNSVDLQIEQANYTENAIHFQASFTFLNSKFKGLTDALRGE</sequence>
<protein>
    <recommendedName>
        <fullName evidence="3 6">Flagellar basal body rod protein FlgB</fullName>
    </recommendedName>
</protein>
<name>A0AA42QGU5_ECTOL</name>
<reference evidence="8" key="1">
    <citation type="submission" date="2022-09" db="EMBL/GenBank/DDBJ databases">
        <title>Intensive care unit water sources are persistently colonized with multi-drug resistant bacteria and are the site of extensive horizontal gene transfer of antibiotic resistance genes.</title>
        <authorList>
            <person name="Diorio-Toth L."/>
        </authorList>
    </citation>
    <scope>NUCLEOTIDE SEQUENCE</scope>
    <source>
        <strain evidence="8">GD03704</strain>
    </source>
</reference>
<evidence type="ECO:0000256" key="6">
    <source>
        <dbReference type="PIRNR" id="PIRNR002889"/>
    </source>
</evidence>
<keyword evidence="8" id="KW-0969">Cilium</keyword>
<evidence type="ECO:0000259" key="7">
    <source>
        <dbReference type="Pfam" id="PF00460"/>
    </source>
</evidence>
<evidence type="ECO:0000256" key="1">
    <source>
        <dbReference type="ARBA" id="ARBA00004117"/>
    </source>
</evidence>
<dbReference type="GO" id="GO:0071978">
    <property type="term" value="P:bacterial-type flagellum-dependent swarming motility"/>
    <property type="evidence" value="ECO:0007669"/>
    <property type="project" value="TreeGrafter"/>
</dbReference>
<dbReference type="InterPro" id="IPR006300">
    <property type="entry name" value="FlgB"/>
</dbReference>
<organism evidence="8 9">
    <name type="scientific">Ectopseudomonas oleovorans</name>
    <name type="common">Pseudomonas oleovorans</name>
    <dbReference type="NCBI Taxonomy" id="301"/>
    <lineage>
        <taxon>Bacteria</taxon>
        <taxon>Pseudomonadati</taxon>
        <taxon>Pseudomonadota</taxon>
        <taxon>Gammaproteobacteria</taxon>
        <taxon>Pseudomonadales</taxon>
        <taxon>Pseudomonadaceae</taxon>
        <taxon>Ectopseudomonas</taxon>
    </lineage>
</organism>
<dbReference type="PIRSF" id="PIRSF002889">
    <property type="entry name" value="Rod_FlgB"/>
    <property type="match status" value="1"/>
</dbReference>
<evidence type="ECO:0000313" key="8">
    <source>
        <dbReference type="EMBL" id="MDH1340793.1"/>
    </source>
</evidence>
<evidence type="ECO:0000256" key="2">
    <source>
        <dbReference type="ARBA" id="ARBA00009677"/>
    </source>
</evidence>
<evidence type="ECO:0000256" key="3">
    <source>
        <dbReference type="ARBA" id="ARBA00014376"/>
    </source>
</evidence>
<keyword evidence="8" id="KW-0966">Cell projection</keyword>
<accession>A0AA42QGU5</accession>
<comment type="function">
    <text evidence="5 6">Structural component of flagellum, the bacterial motility apparatus. Part of the rod structure of flagellar basal body.</text>
</comment>
<dbReference type="NCBIfam" id="TIGR01396">
    <property type="entry name" value="FlgB"/>
    <property type="match status" value="1"/>
</dbReference>
<evidence type="ECO:0000256" key="5">
    <source>
        <dbReference type="ARBA" id="ARBA00024934"/>
    </source>
</evidence>
<dbReference type="Proteomes" id="UP001161697">
    <property type="component" value="Unassembled WGS sequence"/>
</dbReference>
<proteinExistence type="inferred from homology"/>
<feature type="domain" description="Flagellar basal body rod protein N-terminal" evidence="7">
    <location>
        <begin position="12"/>
        <end position="39"/>
    </location>
</feature>
<dbReference type="Pfam" id="PF00460">
    <property type="entry name" value="Flg_bb_rod"/>
    <property type="match status" value="1"/>
</dbReference>
<dbReference type="PROSITE" id="PS00588">
    <property type="entry name" value="FLAGELLA_BB_ROD"/>
    <property type="match status" value="1"/>
</dbReference>
<dbReference type="PANTHER" id="PTHR30435:SF12">
    <property type="entry name" value="FLAGELLAR BASAL BODY ROD PROTEIN FLGB"/>
    <property type="match status" value="1"/>
</dbReference>
<dbReference type="PANTHER" id="PTHR30435">
    <property type="entry name" value="FLAGELLAR PROTEIN"/>
    <property type="match status" value="1"/>
</dbReference>
<dbReference type="RefSeq" id="WP_125865240.1">
    <property type="nucleotide sequence ID" value="NZ_CP104579.1"/>
</dbReference>
<dbReference type="EMBL" id="JAOCJE010000001">
    <property type="protein sequence ID" value="MDH1340793.1"/>
    <property type="molecule type" value="Genomic_DNA"/>
</dbReference>
<gene>
    <name evidence="8" type="primary">flgB</name>
    <name evidence="8" type="ORF">N5J11_16535</name>
</gene>
<dbReference type="AlphaFoldDB" id="A0AA42QGU5"/>
<dbReference type="InterPro" id="IPR019776">
    <property type="entry name" value="Flagellar_basal_body_rod_CS"/>
</dbReference>
<keyword evidence="4 6" id="KW-0975">Bacterial flagellum</keyword>
<keyword evidence="8" id="KW-0282">Flagellum</keyword>
<evidence type="ECO:0000256" key="4">
    <source>
        <dbReference type="ARBA" id="ARBA00023143"/>
    </source>
</evidence>
<comment type="subunit">
    <text evidence="6">The basal body constitutes a major portion of the flagellar organelle and consists of a number of rings mounted on a central rod.</text>
</comment>
<dbReference type="InterPro" id="IPR001444">
    <property type="entry name" value="Flag_bb_rod_N"/>
</dbReference>
<comment type="caution">
    <text evidence="8">The sequence shown here is derived from an EMBL/GenBank/DDBJ whole genome shotgun (WGS) entry which is preliminary data.</text>
</comment>
<evidence type="ECO:0000313" key="9">
    <source>
        <dbReference type="Proteomes" id="UP001161697"/>
    </source>
</evidence>
<comment type="subcellular location">
    <subcellularLocation>
        <location evidence="1 6">Bacterial flagellum basal body</location>
    </subcellularLocation>
</comment>
<dbReference type="GO" id="GO:0030694">
    <property type="term" value="C:bacterial-type flagellum basal body, rod"/>
    <property type="evidence" value="ECO:0007669"/>
    <property type="project" value="InterPro"/>
</dbReference>
<comment type="similarity">
    <text evidence="2 6">Belongs to the flagella basal body rod proteins family.</text>
</comment>